<dbReference type="CDD" id="cd17316">
    <property type="entry name" value="MFS_SV2_like"/>
    <property type="match status" value="1"/>
</dbReference>
<feature type="transmembrane region" description="Helical" evidence="5">
    <location>
        <begin position="169"/>
        <end position="186"/>
    </location>
</feature>
<dbReference type="InterPro" id="IPR020846">
    <property type="entry name" value="MFS_dom"/>
</dbReference>
<dbReference type="Pfam" id="PF07690">
    <property type="entry name" value="MFS_1"/>
    <property type="match status" value="1"/>
</dbReference>
<gene>
    <name evidence="7" type="ORF">HYN46_00930</name>
</gene>
<feature type="transmembrane region" description="Helical" evidence="5">
    <location>
        <begin position="287"/>
        <end position="305"/>
    </location>
</feature>
<organism evidence="7 8">
    <name type="scientific">Aquirhabdus parva</name>
    <dbReference type="NCBI Taxonomy" id="2283318"/>
    <lineage>
        <taxon>Bacteria</taxon>
        <taxon>Pseudomonadati</taxon>
        <taxon>Pseudomonadota</taxon>
        <taxon>Gammaproteobacteria</taxon>
        <taxon>Moraxellales</taxon>
        <taxon>Moraxellaceae</taxon>
        <taxon>Aquirhabdus</taxon>
    </lineage>
</organism>
<evidence type="ECO:0000259" key="6">
    <source>
        <dbReference type="PROSITE" id="PS50850"/>
    </source>
</evidence>
<dbReference type="AlphaFoldDB" id="A0A345P2S5"/>
<sequence>MKISNPFAELTGPQLHAFIAALSGWSLDAFDFFLFVFAIKSIAGDFHTDVKAVSEGIFLTLAMRPVGALLFGWLAERYGRRPILMINVVSFAICELASAFAPSLAVLLAFRALFGLAMGGEWGIGAALALETLPATNRGFFSGLLQEGYVLGYLMAALVFKFAFDHVGWRGMFIIGALPALLVFFIRRSVQESPAWLAGAKQKRQTIGEMWGAVRGHIPLMLFMVVIMVCFTALSHGSQDLYPTFLQVQHGYGTDITANIAIVLNLGALCGGVLFGSLSSRLGRRKTIALAALLVLPMIPLWAYAATPVMFALGAFCMQLMVQGAWGVVPAHLNELSPPAVRAILPGFAYQLGNLATSKMAPFQASIAESHSNNFALALSWTIGVAAVILAIVAWFGYEAKDVDLTKSS</sequence>
<name>A0A345P2S5_9GAMM</name>
<evidence type="ECO:0000313" key="8">
    <source>
        <dbReference type="Proteomes" id="UP000253940"/>
    </source>
</evidence>
<dbReference type="GO" id="GO:0046943">
    <property type="term" value="F:carboxylic acid transmembrane transporter activity"/>
    <property type="evidence" value="ECO:0007669"/>
    <property type="project" value="TreeGrafter"/>
</dbReference>
<dbReference type="GO" id="GO:0005886">
    <property type="term" value="C:plasma membrane"/>
    <property type="evidence" value="ECO:0007669"/>
    <property type="project" value="TreeGrafter"/>
</dbReference>
<dbReference type="InterPro" id="IPR011701">
    <property type="entry name" value="MFS"/>
</dbReference>
<feature type="transmembrane region" description="Helical" evidence="5">
    <location>
        <begin position="82"/>
        <end position="101"/>
    </location>
</feature>
<feature type="transmembrane region" description="Helical" evidence="5">
    <location>
        <begin position="57"/>
        <end position="75"/>
    </location>
</feature>
<dbReference type="PANTHER" id="PTHR23508">
    <property type="entry name" value="CARBOXYLIC ACID TRANSPORTER PROTEIN HOMOLOG"/>
    <property type="match status" value="1"/>
</dbReference>
<evidence type="ECO:0000256" key="4">
    <source>
        <dbReference type="ARBA" id="ARBA00023136"/>
    </source>
</evidence>
<evidence type="ECO:0000256" key="5">
    <source>
        <dbReference type="SAM" id="Phobius"/>
    </source>
</evidence>
<feature type="domain" description="Major facilitator superfamily (MFS) profile" evidence="6">
    <location>
        <begin position="17"/>
        <end position="402"/>
    </location>
</feature>
<protein>
    <submittedName>
        <fullName evidence="7">MFS transporter</fullName>
    </submittedName>
</protein>
<dbReference type="Proteomes" id="UP000253940">
    <property type="component" value="Chromosome"/>
</dbReference>
<keyword evidence="2 5" id="KW-0812">Transmembrane</keyword>
<dbReference type="Gene3D" id="1.20.1250.20">
    <property type="entry name" value="MFS general substrate transporter like domains"/>
    <property type="match status" value="2"/>
</dbReference>
<dbReference type="InterPro" id="IPR036259">
    <property type="entry name" value="MFS_trans_sf"/>
</dbReference>
<evidence type="ECO:0000256" key="3">
    <source>
        <dbReference type="ARBA" id="ARBA00022989"/>
    </source>
</evidence>
<keyword evidence="3 5" id="KW-1133">Transmembrane helix</keyword>
<evidence type="ECO:0000256" key="2">
    <source>
        <dbReference type="ARBA" id="ARBA00022692"/>
    </source>
</evidence>
<dbReference type="KEGG" id="mbah:HYN46_00930"/>
<dbReference type="PROSITE" id="PS50850">
    <property type="entry name" value="MFS"/>
    <property type="match status" value="1"/>
</dbReference>
<dbReference type="PANTHER" id="PTHR23508:SF10">
    <property type="entry name" value="CARBOXYLIC ACID TRANSPORTER PROTEIN HOMOLOG"/>
    <property type="match status" value="1"/>
</dbReference>
<feature type="transmembrane region" description="Helical" evidence="5">
    <location>
        <begin position="375"/>
        <end position="398"/>
    </location>
</feature>
<dbReference type="PROSITE" id="PS00217">
    <property type="entry name" value="SUGAR_TRANSPORT_2"/>
    <property type="match status" value="1"/>
</dbReference>
<feature type="transmembrane region" description="Helical" evidence="5">
    <location>
        <begin position="218"/>
        <end position="236"/>
    </location>
</feature>
<accession>A0A345P2S5</accession>
<evidence type="ECO:0000313" key="7">
    <source>
        <dbReference type="EMBL" id="AXI01584.1"/>
    </source>
</evidence>
<comment type="subcellular location">
    <subcellularLocation>
        <location evidence="1">Membrane</location>
        <topology evidence="1">Multi-pass membrane protein</topology>
    </subcellularLocation>
</comment>
<proteinExistence type="predicted"/>
<evidence type="ECO:0000256" key="1">
    <source>
        <dbReference type="ARBA" id="ARBA00004141"/>
    </source>
</evidence>
<keyword evidence="4 5" id="KW-0472">Membrane</keyword>
<dbReference type="SUPFAM" id="SSF103473">
    <property type="entry name" value="MFS general substrate transporter"/>
    <property type="match status" value="1"/>
</dbReference>
<dbReference type="EMBL" id="CP031222">
    <property type="protein sequence ID" value="AXI01584.1"/>
    <property type="molecule type" value="Genomic_DNA"/>
</dbReference>
<dbReference type="InterPro" id="IPR005829">
    <property type="entry name" value="Sugar_transporter_CS"/>
</dbReference>
<reference evidence="7 8" key="1">
    <citation type="submission" date="2018-07" db="EMBL/GenBank/DDBJ databases">
        <title>Genome sequencing of Moraxellaceae gen. HYN0046.</title>
        <authorList>
            <person name="Kim M."/>
            <person name="Yi H."/>
        </authorList>
    </citation>
    <scope>NUCLEOTIDE SEQUENCE [LARGE SCALE GENOMIC DNA]</scope>
    <source>
        <strain evidence="7 8">HYN0046</strain>
    </source>
</reference>
<feature type="transmembrane region" description="Helical" evidence="5">
    <location>
        <begin position="15"/>
        <end position="37"/>
    </location>
</feature>
<keyword evidence="8" id="KW-1185">Reference proteome</keyword>
<dbReference type="RefSeq" id="WP_114897694.1">
    <property type="nucleotide sequence ID" value="NZ_CP031222.1"/>
</dbReference>
<feature type="transmembrane region" description="Helical" evidence="5">
    <location>
        <begin position="256"/>
        <end position="275"/>
    </location>
</feature>
<dbReference type="OrthoDB" id="4474610at2"/>